<evidence type="ECO:0000256" key="1">
    <source>
        <dbReference type="ARBA" id="ARBA00004141"/>
    </source>
</evidence>
<keyword evidence="4 6" id="KW-1133">Transmembrane helix</keyword>
<proteinExistence type="predicted"/>
<evidence type="ECO:0000256" key="3">
    <source>
        <dbReference type="ARBA" id="ARBA00022692"/>
    </source>
</evidence>
<protein>
    <submittedName>
        <fullName evidence="7">MFS general substrate transporter</fullName>
    </submittedName>
</protein>
<dbReference type="GO" id="GO:0016020">
    <property type="term" value="C:membrane"/>
    <property type="evidence" value="ECO:0007669"/>
    <property type="project" value="UniProtKB-SubCell"/>
</dbReference>
<name>A0A9P5ZG12_9AGAR</name>
<feature type="transmembrane region" description="Helical" evidence="6">
    <location>
        <begin position="330"/>
        <end position="346"/>
    </location>
</feature>
<evidence type="ECO:0000313" key="7">
    <source>
        <dbReference type="EMBL" id="KAF9486410.1"/>
    </source>
</evidence>
<dbReference type="Gene3D" id="1.20.1250.20">
    <property type="entry name" value="MFS general substrate transporter like domains"/>
    <property type="match status" value="1"/>
</dbReference>
<dbReference type="AlphaFoldDB" id="A0A9P5ZG12"/>
<dbReference type="Proteomes" id="UP000807469">
    <property type="component" value="Unassembled WGS sequence"/>
</dbReference>
<dbReference type="EMBL" id="MU155130">
    <property type="protein sequence ID" value="KAF9486410.1"/>
    <property type="molecule type" value="Genomic_DNA"/>
</dbReference>
<dbReference type="FunFam" id="1.20.1250.20:FF:000106">
    <property type="entry name" value="MFS transporter, putative"/>
    <property type="match status" value="1"/>
</dbReference>
<feature type="transmembrane region" description="Helical" evidence="6">
    <location>
        <begin position="97"/>
        <end position="115"/>
    </location>
</feature>
<organism evidence="7 8">
    <name type="scientific">Pholiota conissans</name>
    <dbReference type="NCBI Taxonomy" id="109636"/>
    <lineage>
        <taxon>Eukaryota</taxon>
        <taxon>Fungi</taxon>
        <taxon>Dikarya</taxon>
        <taxon>Basidiomycota</taxon>
        <taxon>Agaricomycotina</taxon>
        <taxon>Agaricomycetes</taxon>
        <taxon>Agaricomycetidae</taxon>
        <taxon>Agaricales</taxon>
        <taxon>Agaricineae</taxon>
        <taxon>Strophariaceae</taxon>
        <taxon>Pholiota</taxon>
    </lineage>
</organism>
<comment type="subcellular location">
    <subcellularLocation>
        <location evidence="1">Membrane</location>
        <topology evidence="1">Multi-pass membrane protein</topology>
    </subcellularLocation>
</comment>
<dbReference type="Pfam" id="PF07690">
    <property type="entry name" value="MFS_1"/>
    <property type="match status" value="1"/>
</dbReference>
<evidence type="ECO:0000256" key="6">
    <source>
        <dbReference type="SAM" id="Phobius"/>
    </source>
</evidence>
<feature type="transmembrane region" description="Helical" evidence="6">
    <location>
        <begin position="366"/>
        <end position="386"/>
    </location>
</feature>
<dbReference type="SUPFAM" id="SSF103473">
    <property type="entry name" value="MFS general substrate transporter"/>
    <property type="match status" value="1"/>
</dbReference>
<evidence type="ECO:0000256" key="2">
    <source>
        <dbReference type="ARBA" id="ARBA00022448"/>
    </source>
</evidence>
<comment type="caution">
    <text evidence="7">The sequence shown here is derived from an EMBL/GenBank/DDBJ whole genome shotgun (WGS) entry which is preliminary data.</text>
</comment>
<sequence>MIWTFIMFFSLELDRSNISQANADNFLNDLHLTTNDFNLGNILFRLSFLCAELPSQLVSKRVGPDVWIPCQMILWSIVSLSQFWLNGKGSFLACRCLLGFLQGGFIPDVVLYLSYFYTKNELPIRLAFFWVSNYTSDMVSAFVATGILSLRGVHGEAGWRYLFLIEGGITLLVGLLSFIMMPPGPTQTKAWFRPKGWFTEREEIIMVNRVLRDDPSKSDMHNREGLNVKMIWEALKDWRLWPLYALGLTHMVPVIPPQTYLTLSLRNLGFTTTQTSLLSIPSLFMGMSLLLVMAFVSEIINSRIAATLVLQFWALPLLIALFTFNQTTSQWAYFAVVSLIAGYPYVHPIQVAWASRNSYSVRTRTISASVYNMFVQAANIIAANIYRADDKPLYKRGNKDLIAICCMNISLYIGTYFFYRTLNARREKIWTSMSSKEQQEYLETTADDGNKRLDFRFAY</sequence>
<feature type="transmembrane region" description="Helical" evidence="6">
    <location>
        <begin position="127"/>
        <end position="149"/>
    </location>
</feature>
<dbReference type="PANTHER" id="PTHR43791:SF65">
    <property type="entry name" value="MAJOR FACILITATOR SUPERFAMILY (MFS) PROFILE DOMAIN-CONTAINING PROTEIN-RELATED"/>
    <property type="match status" value="1"/>
</dbReference>
<keyword evidence="5 6" id="KW-0472">Membrane</keyword>
<dbReference type="InterPro" id="IPR011701">
    <property type="entry name" value="MFS"/>
</dbReference>
<keyword evidence="2" id="KW-0813">Transport</keyword>
<dbReference type="PANTHER" id="PTHR43791">
    <property type="entry name" value="PERMEASE-RELATED"/>
    <property type="match status" value="1"/>
</dbReference>
<gene>
    <name evidence="7" type="ORF">BDN70DRAFT_987977</name>
</gene>
<dbReference type="GO" id="GO:0022857">
    <property type="term" value="F:transmembrane transporter activity"/>
    <property type="evidence" value="ECO:0007669"/>
    <property type="project" value="InterPro"/>
</dbReference>
<evidence type="ECO:0000313" key="8">
    <source>
        <dbReference type="Proteomes" id="UP000807469"/>
    </source>
</evidence>
<dbReference type="InterPro" id="IPR036259">
    <property type="entry name" value="MFS_trans_sf"/>
</dbReference>
<feature type="transmembrane region" description="Helical" evidence="6">
    <location>
        <begin position="277"/>
        <end position="297"/>
    </location>
</feature>
<keyword evidence="8" id="KW-1185">Reference proteome</keyword>
<keyword evidence="3 6" id="KW-0812">Transmembrane</keyword>
<feature type="transmembrane region" description="Helical" evidence="6">
    <location>
        <begin position="401"/>
        <end position="419"/>
    </location>
</feature>
<reference evidence="7" key="1">
    <citation type="submission" date="2020-11" db="EMBL/GenBank/DDBJ databases">
        <authorList>
            <consortium name="DOE Joint Genome Institute"/>
            <person name="Ahrendt S."/>
            <person name="Riley R."/>
            <person name="Andreopoulos W."/>
            <person name="Labutti K."/>
            <person name="Pangilinan J."/>
            <person name="Ruiz-Duenas F.J."/>
            <person name="Barrasa J.M."/>
            <person name="Sanchez-Garcia M."/>
            <person name="Camarero S."/>
            <person name="Miyauchi S."/>
            <person name="Serrano A."/>
            <person name="Linde D."/>
            <person name="Babiker R."/>
            <person name="Drula E."/>
            <person name="Ayuso-Fernandez I."/>
            <person name="Pacheco R."/>
            <person name="Padilla G."/>
            <person name="Ferreira P."/>
            <person name="Barriuso J."/>
            <person name="Kellner H."/>
            <person name="Castanera R."/>
            <person name="Alfaro M."/>
            <person name="Ramirez L."/>
            <person name="Pisabarro A.G."/>
            <person name="Kuo A."/>
            <person name="Tritt A."/>
            <person name="Lipzen A."/>
            <person name="He G."/>
            <person name="Yan M."/>
            <person name="Ng V."/>
            <person name="Cullen D."/>
            <person name="Martin F."/>
            <person name="Rosso M.-N."/>
            <person name="Henrissat B."/>
            <person name="Hibbett D."/>
            <person name="Martinez A.T."/>
            <person name="Grigoriev I.V."/>
        </authorList>
    </citation>
    <scope>NUCLEOTIDE SEQUENCE</scope>
    <source>
        <strain evidence="7">CIRM-BRFM 674</strain>
    </source>
</reference>
<dbReference type="OrthoDB" id="1935484at2759"/>
<feature type="transmembrane region" description="Helical" evidence="6">
    <location>
        <begin position="304"/>
        <end position="324"/>
    </location>
</feature>
<evidence type="ECO:0000256" key="4">
    <source>
        <dbReference type="ARBA" id="ARBA00022989"/>
    </source>
</evidence>
<accession>A0A9P5ZG12</accession>
<feature type="transmembrane region" description="Helical" evidence="6">
    <location>
        <begin position="161"/>
        <end position="181"/>
    </location>
</feature>
<evidence type="ECO:0000256" key="5">
    <source>
        <dbReference type="ARBA" id="ARBA00023136"/>
    </source>
</evidence>